<sequence>MPETAHGYMRTHDAGDDEIEAEQDRMRHWAAARGWELARVHEEDTEGAFTALDELVRALRESGARQVLVPSFLHLGANLVLQAQIVDHLLCTTGAEVYSTGGPR</sequence>
<dbReference type="InterPro" id="IPR006119">
    <property type="entry name" value="Resolv_N"/>
</dbReference>
<gene>
    <name evidence="2" type="ORF">GCM10023082_52330</name>
</gene>
<protein>
    <recommendedName>
        <fullName evidence="1">Resolvase/invertase-type recombinase catalytic domain-containing protein</fullName>
    </recommendedName>
</protein>
<dbReference type="RefSeq" id="WP_345652372.1">
    <property type="nucleotide sequence ID" value="NZ_BAABEP010000050.1"/>
</dbReference>
<evidence type="ECO:0000259" key="1">
    <source>
        <dbReference type="Pfam" id="PF00239"/>
    </source>
</evidence>
<proteinExistence type="predicted"/>
<keyword evidence="3" id="KW-1185">Reference proteome</keyword>
<name>A0ABP7FX15_9ACTN</name>
<evidence type="ECO:0000313" key="2">
    <source>
        <dbReference type="EMBL" id="GAA3749883.1"/>
    </source>
</evidence>
<feature type="domain" description="Resolvase/invertase-type recombinase catalytic" evidence="1">
    <location>
        <begin position="7"/>
        <end position="99"/>
    </location>
</feature>
<dbReference type="Pfam" id="PF00239">
    <property type="entry name" value="Resolvase"/>
    <property type="match status" value="1"/>
</dbReference>
<reference evidence="3" key="1">
    <citation type="journal article" date="2019" name="Int. J. Syst. Evol. Microbiol.">
        <title>The Global Catalogue of Microorganisms (GCM) 10K type strain sequencing project: providing services to taxonomists for standard genome sequencing and annotation.</title>
        <authorList>
            <consortium name="The Broad Institute Genomics Platform"/>
            <consortium name="The Broad Institute Genome Sequencing Center for Infectious Disease"/>
            <person name="Wu L."/>
            <person name="Ma J."/>
        </authorList>
    </citation>
    <scope>NUCLEOTIDE SEQUENCE [LARGE SCALE GENOMIC DNA]</scope>
    <source>
        <strain evidence="3">JCM 30846</strain>
    </source>
</reference>
<organism evidence="2 3">
    <name type="scientific">Streptomyces tremellae</name>
    <dbReference type="NCBI Taxonomy" id="1124239"/>
    <lineage>
        <taxon>Bacteria</taxon>
        <taxon>Bacillati</taxon>
        <taxon>Actinomycetota</taxon>
        <taxon>Actinomycetes</taxon>
        <taxon>Kitasatosporales</taxon>
        <taxon>Streptomycetaceae</taxon>
        <taxon>Streptomyces</taxon>
    </lineage>
</organism>
<comment type="caution">
    <text evidence="2">The sequence shown here is derived from an EMBL/GenBank/DDBJ whole genome shotgun (WGS) entry which is preliminary data.</text>
</comment>
<dbReference type="Proteomes" id="UP001499884">
    <property type="component" value="Unassembled WGS sequence"/>
</dbReference>
<dbReference type="EMBL" id="BAABEP010000050">
    <property type="protein sequence ID" value="GAA3749883.1"/>
    <property type="molecule type" value="Genomic_DNA"/>
</dbReference>
<evidence type="ECO:0000313" key="3">
    <source>
        <dbReference type="Proteomes" id="UP001499884"/>
    </source>
</evidence>
<accession>A0ABP7FX15</accession>